<keyword evidence="5 7" id="KW-1133">Transmembrane helix</keyword>
<dbReference type="GO" id="GO:0005385">
    <property type="term" value="F:zinc ion transmembrane transporter activity"/>
    <property type="evidence" value="ECO:0007669"/>
    <property type="project" value="TreeGrafter"/>
</dbReference>
<dbReference type="InterPro" id="IPR058533">
    <property type="entry name" value="Cation_efflux_TM"/>
</dbReference>
<dbReference type="Pfam" id="PF01545">
    <property type="entry name" value="Cation_efflux"/>
    <property type="match status" value="1"/>
</dbReference>
<feature type="domain" description="Cation efflux protein transmembrane" evidence="8">
    <location>
        <begin position="28"/>
        <end position="172"/>
    </location>
</feature>
<evidence type="ECO:0000256" key="5">
    <source>
        <dbReference type="ARBA" id="ARBA00022989"/>
    </source>
</evidence>
<dbReference type="Proteomes" id="UP000681722">
    <property type="component" value="Unassembled WGS sequence"/>
</dbReference>
<evidence type="ECO:0000313" key="10">
    <source>
        <dbReference type="EMBL" id="CAF1206422.1"/>
    </source>
</evidence>
<comment type="subcellular location">
    <subcellularLocation>
        <location evidence="1">Membrane</location>
        <topology evidence="1">Multi-pass membrane protein</topology>
    </subcellularLocation>
</comment>
<evidence type="ECO:0000256" key="7">
    <source>
        <dbReference type="SAM" id="Phobius"/>
    </source>
</evidence>
<dbReference type="Proteomes" id="UP000663829">
    <property type="component" value="Unassembled WGS sequence"/>
</dbReference>
<name>A0A814WNL8_9BILA</name>
<keyword evidence="13" id="KW-1185">Reference proteome</keyword>
<organism evidence="10 13">
    <name type="scientific">Didymodactylos carnosus</name>
    <dbReference type="NCBI Taxonomy" id="1234261"/>
    <lineage>
        <taxon>Eukaryota</taxon>
        <taxon>Metazoa</taxon>
        <taxon>Spiralia</taxon>
        <taxon>Gnathifera</taxon>
        <taxon>Rotifera</taxon>
        <taxon>Eurotatoria</taxon>
        <taxon>Bdelloidea</taxon>
        <taxon>Philodinida</taxon>
        <taxon>Philodinidae</taxon>
        <taxon>Didymodactylos</taxon>
    </lineage>
</organism>
<dbReference type="EMBL" id="CAJNOQ010008776">
    <property type="protein sequence ID" value="CAF1206422.1"/>
    <property type="molecule type" value="Genomic_DNA"/>
</dbReference>
<dbReference type="Proteomes" id="UP000682733">
    <property type="component" value="Unassembled WGS sequence"/>
</dbReference>
<sequence length="324" mass="36258">MTVLQSVTDCGVIRRIINIFRWKTFRMISMFILTLGIGLSKVVFGIKSNSQLAVADGLYNLAEAISLIGALFALRYALRERQIHKRNTFGWARLELLAGLLQEVLLLSLSIGIVVDAINRLINAQEVEGPQAMIILGAVGAGIGLLGLLMFRTYKHDHDLGAEIEEKKKSDFVNTTKDTMNVLRRESDVSQMNMNNNNNNSPISQKRQPMSQAPQIFITEAESPARKTSNPLSKLHSEWSKSLHHISHLIRHHDEQPEDNDNDVKVIRHQLDVSNGYIAAGRRDSNISNISAYSYVSDTLDADFENSRLYATLHALMIHSVVSV</sequence>
<evidence type="ECO:0000313" key="9">
    <source>
        <dbReference type="EMBL" id="CAF1007857.1"/>
    </source>
</evidence>
<protein>
    <recommendedName>
        <fullName evidence="8">Cation efflux protein transmembrane domain-containing protein</fullName>
    </recommendedName>
</protein>
<evidence type="ECO:0000259" key="8">
    <source>
        <dbReference type="Pfam" id="PF01545"/>
    </source>
</evidence>
<keyword evidence="3 7" id="KW-0812">Transmembrane</keyword>
<proteinExistence type="inferred from homology"/>
<evidence type="ECO:0000313" key="11">
    <source>
        <dbReference type="EMBL" id="CAF3776864.1"/>
    </source>
</evidence>
<dbReference type="InterPro" id="IPR027469">
    <property type="entry name" value="Cation_efflux_TMD_sf"/>
</dbReference>
<dbReference type="GO" id="GO:0006882">
    <property type="term" value="P:intracellular zinc ion homeostasis"/>
    <property type="evidence" value="ECO:0007669"/>
    <property type="project" value="TreeGrafter"/>
</dbReference>
<dbReference type="Proteomes" id="UP000677228">
    <property type="component" value="Unassembled WGS sequence"/>
</dbReference>
<feature type="transmembrane region" description="Helical" evidence="7">
    <location>
        <begin position="58"/>
        <end position="78"/>
    </location>
</feature>
<comment type="similarity">
    <text evidence="2">Belongs to the cation diffusion facilitator (CDF) transporter (TC 2.A.4) family. SLC30A subfamily.</text>
</comment>
<evidence type="ECO:0000256" key="4">
    <source>
        <dbReference type="ARBA" id="ARBA00022833"/>
    </source>
</evidence>
<evidence type="ECO:0000313" key="12">
    <source>
        <dbReference type="EMBL" id="CAF3970714.1"/>
    </source>
</evidence>
<evidence type="ECO:0000256" key="2">
    <source>
        <dbReference type="ARBA" id="ARBA00008873"/>
    </source>
</evidence>
<feature type="transmembrane region" description="Helical" evidence="7">
    <location>
        <begin position="133"/>
        <end position="151"/>
    </location>
</feature>
<accession>A0A814WNL8</accession>
<evidence type="ECO:0000256" key="1">
    <source>
        <dbReference type="ARBA" id="ARBA00004141"/>
    </source>
</evidence>
<reference evidence="10" key="1">
    <citation type="submission" date="2021-02" db="EMBL/GenBank/DDBJ databases">
        <authorList>
            <person name="Nowell W R."/>
        </authorList>
    </citation>
    <scope>NUCLEOTIDE SEQUENCE</scope>
</reference>
<dbReference type="SUPFAM" id="SSF161111">
    <property type="entry name" value="Cation efflux protein transmembrane domain-like"/>
    <property type="match status" value="1"/>
</dbReference>
<evidence type="ECO:0000313" key="13">
    <source>
        <dbReference type="Proteomes" id="UP000663829"/>
    </source>
</evidence>
<keyword evidence="4" id="KW-0862">Zinc</keyword>
<dbReference type="AlphaFoldDB" id="A0A814WNL8"/>
<dbReference type="EMBL" id="CAJOBA010006581">
    <property type="protein sequence ID" value="CAF3776864.1"/>
    <property type="molecule type" value="Genomic_DNA"/>
</dbReference>
<dbReference type="GO" id="GO:0016020">
    <property type="term" value="C:membrane"/>
    <property type="evidence" value="ECO:0007669"/>
    <property type="project" value="UniProtKB-SubCell"/>
</dbReference>
<dbReference type="EMBL" id="CAJOBC010008777">
    <property type="protein sequence ID" value="CAF3970714.1"/>
    <property type="molecule type" value="Genomic_DNA"/>
</dbReference>
<evidence type="ECO:0000256" key="3">
    <source>
        <dbReference type="ARBA" id="ARBA00022692"/>
    </source>
</evidence>
<feature type="transmembrane region" description="Helical" evidence="7">
    <location>
        <begin position="24"/>
        <end position="46"/>
    </location>
</feature>
<keyword evidence="6 7" id="KW-0472">Membrane</keyword>
<evidence type="ECO:0000256" key="6">
    <source>
        <dbReference type="ARBA" id="ARBA00023136"/>
    </source>
</evidence>
<dbReference type="PANTHER" id="PTHR45820:SF4">
    <property type="entry name" value="ZINC TRANSPORTER 63C, ISOFORM F"/>
    <property type="match status" value="1"/>
</dbReference>
<dbReference type="Gene3D" id="1.20.1510.10">
    <property type="entry name" value="Cation efflux protein transmembrane domain"/>
    <property type="match status" value="1"/>
</dbReference>
<gene>
    <name evidence="10" type="ORF">GPM918_LOCUS23988</name>
    <name evidence="9" type="ORF">OVA965_LOCUS14889</name>
    <name evidence="12" type="ORF">SRO942_LOCUS23987</name>
    <name evidence="11" type="ORF">TMI583_LOCUS14893</name>
</gene>
<dbReference type="PANTHER" id="PTHR45820">
    <property type="entry name" value="FI23527P1"/>
    <property type="match status" value="1"/>
</dbReference>
<feature type="transmembrane region" description="Helical" evidence="7">
    <location>
        <begin position="90"/>
        <end position="113"/>
    </location>
</feature>
<dbReference type="EMBL" id="CAJNOK010006573">
    <property type="protein sequence ID" value="CAF1007857.1"/>
    <property type="molecule type" value="Genomic_DNA"/>
</dbReference>
<comment type="caution">
    <text evidence="10">The sequence shown here is derived from an EMBL/GenBank/DDBJ whole genome shotgun (WGS) entry which is preliminary data.</text>
</comment>